<evidence type="ECO:0008006" key="3">
    <source>
        <dbReference type="Google" id="ProtNLM"/>
    </source>
</evidence>
<dbReference type="OrthoDB" id="1193027at2759"/>
<sequence length="207" mass="22393">MSEWLSWEELIDANKARFAAACKYWEVPENSPMEIAVLLDLIPRISEEGGVDPRVVLAMILQESHGCLRVPETLGSHRNSGVLQSHNGNGTCNTNVIEAGEPGPMKNPHLVSVDCPSSQIETMIRDGVLGTRAGRGVMQLMDQEHGLGYLDAQMWYRVARAYNSGSVDPSDNLEMGAATHGYCSDVANRLVGWRSGSSGFSSSVTSA</sequence>
<organism evidence="1 2">
    <name type="scientific">Cercospora zeae-maydis SCOH1-5</name>
    <dbReference type="NCBI Taxonomy" id="717836"/>
    <lineage>
        <taxon>Eukaryota</taxon>
        <taxon>Fungi</taxon>
        <taxon>Dikarya</taxon>
        <taxon>Ascomycota</taxon>
        <taxon>Pezizomycotina</taxon>
        <taxon>Dothideomycetes</taxon>
        <taxon>Dothideomycetidae</taxon>
        <taxon>Mycosphaerellales</taxon>
        <taxon>Mycosphaerellaceae</taxon>
        <taxon>Cercospora</taxon>
    </lineage>
</organism>
<name>A0A6A6FMP6_9PEZI</name>
<keyword evidence="2" id="KW-1185">Reference proteome</keyword>
<dbReference type="Gene3D" id="1.10.530.10">
    <property type="match status" value="1"/>
</dbReference>
<dbReference type="Proteomes" id="UP000799539">
    <property type="component" value="Unassembled WGS sequence"/>
</dbReference>
<dbReference type="SUPFAM" id="SSF53955">
    <property type="entry name" value="Lysozyme-like"/>
    <property type="match status" value="1"/>
</dbReference>
<protein>
    <recommendedName>
        <fullName evidence="3">Transglycosylase SLT domain-containing protein</fullName>
    </recommendedName>
</protein>
<accession>A0A6A6FMP6</accession>
<reference evidence="1" key="1">
    <citation type="journal article" date="2020" name="Stud. Mycol.">
        <title>101 Dothideomycetes genomes: a test case for predicting lifestyles and emergence of pathogens.</title>
        <authorList>
            <person name="Haridas S."/>
            <person name="Albert R."/>
            <person name="Binder M."/>
            <person name="Bloem J."/>
            <person name="Labutti K."/>
            <person name="Salamov A."/>
            <person name="Andreopoulos B."/>
            <person name="Baker S."/>
            <person name="Barry K."/>
            <person name="Bills G."/>
            <person name="Bluhm B."/>
            <person name="Cannon C."/>
            <person name="Castanera R."/>
            <person name="Culley D."/>
            <person name="Daum C."/>
            <person name="Ezra D."/>
            <person name="Gonzalez J."/>
            <person name="Henrissat B."/>
            <person name="Kuo A."/>
            <person name="Liang C."/>
            <person name="Lipzen A."/>
            <person name="Lutzoni F."/>
            <person name="Magnuson J."/>
            <person name="Mondo S."/>
            <person name="Nolan M."/>
            <person name="Ohm R."/>
            <person name="Pangilinan J."/>
            <person name="Park H.-J."/>
            <person name="Ramirez L."/>
            <person name="Alfaro M."/>
            <person name="Sun H."/>
            <person name="Tritt A."/>
            <person name="Yoshinaga Y."/>
            <person name="Zwiers L.-H."/>
            <person name="Turgeon B."/>
            <person name="Goodwin S."/>
            <person name="Spatafora J."/>
            <person name="Crous P."/>
            <person name="Grigoriev I."/>
        </authorList>
    </citation>
    <scope>NUCLEOTIDE SEQUENCE</scope>
    <source>
        <strain evidence="1">SCOH1-5</strain>
    </source>
</reference>
<dbReference type="InterPro" id="IPR023346">
    <property type="entry name" value="Lysozyme-like_dom_sf"/>
</dbReference>
<dbReference type="EMBL" id="ML992667">
    <property type="protein sequence ID" value="KAF2214683.1"/>
    <property type="molecule type" value="Genomic_DNA"/>
</dbReference>
<dbReference type="AlphaFoldDB" id="A0A6A6FMP6"/>
<evidence type="ECO:0000313" key="1">
    <source>
        <dbReference type="EMBL" id="KAF2214683.1"/>
    </source>
</evidence>
<evidence type="ECO:0000313" key="2">
    <source>
        <dbReference type="Proteomes" id="UP000799539"/>
    </source>
</evidence>
<gene>
    <name evidence="1" type="ORF">CERZMDRAFT_90188</name>
</gene>
<proteinExistence type="predicted"/>